<proteinExistence type="predicted"/>
<dbReference type="EMBL" id="JXLB01000009">
    <property type="protein sequence ID" value="OJG81832.1"/>
    <property type="molecule type" value="Genomic_DNA"/>
</dbReference>
<dbReference type="Proteomes" id="UP000182152">
    <property type="component" value="Unassembled WGS sequence"/>
</dbReference>
<gene>
    <name evidence="2" type="ORF">RV14_GL002375</name>
</gene>
<dbReference type="STRING" id="150033.RV14_GL002375"/>
<evidence type="ECO:0000256" key="1">
    <source>
        <dbReference type="SAM" id="MobiDB-lite"/>
    </source>
</evidence>
<name>A0A1L8WM49_9ENTE</name>
<evidence type="ECO:0000313" key="2">
    <source>
        <dbReference type="EMBL" id="OJG81832.1"/>
    </source>
</evidence>
<feature type="region of interest" description="Disordered" evidence="1">
    <location>
        <begin position="47"/>
        <end position="67"/>
    </location>
</feature>
<feature type="compositionally biased region" description="Basic residues" evidence="1">
    <location>
        <begin position="48"/>
        <end position="60"/>
    </location>
</feature>
<organism evidence="2 3">
    <name type="scientific">Enterococcus ratti</name>
    <dbReference type="NCBI Taxonomy" id="150033"/>
    <lineage>
        <taxon>Bacteria</taxon>
        <taxon>Bacillati</taxon>
        <taxon>Bacillota</taxon>
        <taxon>Bacilli</taxon>
        <taxon>Lactobacillales</taxon>
        <taxon>Enterococcaceae</taxon>
        <taxon>Enterococcus</taxon>
    </lineage>
</organism>
<keyword evidence="3" id="KW-1185">Reference proteome</keyword>
<sequence>MNYQINIAFFSKNESSKEEAEQKQEIDVSNSVKNEVVIGEKSIVLQKTNHRKDRQARQNKQRGNDKDSLQLIQQKLMKLEKEVFVKKTGASTTIFGQQLKSLSGTLLYGTRKEKF</sequence>
<evidence type="ECO:0000313" key="3">
    <source>
        <dbReference type="Proteomes" id="UP000182152"/>
    </source>
</evidence>
<accession>A0A1L8WM49</accession>
<dbReference type="AlphaFoldDB" id="A0A1L8WM49"/>
<protein>
    <submittedName>
        <fullName evidence="2">Uncharacterized protein</fullName>
    </submittedName>
</protein>
<reference evidence="2 3" key="1">
    <citation type="submission" date="2014-12" db="EMBL/GenBank/DDBJ databases">
        <title>Draft genome sequences of 29 type strains of Enterococci.</title>
        <authorList>
            <person name="Zhong Z."/>
            <person name="Sun Z."/>
            <person name="Liu W."/>
            <person name="Zhang W."/>
            <person name="Zhang H."/>
        </authorList>
    </citation>
    <scope>NUCLEOTIDE SEQUENCE [LARGE SCALE GENOMIC DNA]</scope>
    <source>
        <strain evidence="2 3">DSM 15687</strain>
    </source>
</reference>
<comment type="caution">
    <text evidence="2">The sequence shown here is derived from an EMBL/GenBank/DDBJ whole genome shotgun (WGS) entry which is preliminary data.</text>
</comment>